<dbReference type="AlphaFoldDB" id="A0A7Y2E8E6"/>
<dbReference type="InterPro" id="IPR013325">
    <property type="entry name" value="RNA_pol_sigma_r2"/>
</dbReference>
<dbReference type="InterPro" id="IPR007627">
    <property type="entry name" value="RNA_pol_sigma70_r2"/>
</dbReference>
<dbReference type="SUPFAM" id="SSF88659">
    <property type="entry name" value="Sigma3 and sigma4 domains of RNA polymerase sigma factors"/>
    <property type="match status" value="1"/>
</dbReference>
<protein>
    <submittedName>
        <fullName evidence="7">Sigma-70 family RNA polymerase sigma factor</fullName>
    </submittedName>
</protein>
<comment type="similarity">
    <text evidence="1">Belongs to the sigma-70 factor family. ECF subfamily.</text>
</comment>
<dbReference type="Gene3D" id="1.10.10.10">
    <property type="entry name" value="Winged helix-like DNA-binding domain superfamily/Winged helix DNA-binding domain"/>
    <property type="match status" value="1"/>
</dbReference>
<dbReference type="InterPro" id="IPR036388">
    <property type="entry name" value="WH-like_DNA-bd_sf"/>
</dbReference>
<keyword evidence="2" id="KW-0805">Transcription regulation</keyword>
<dbReference type="GO" id="GO:0003677">
    <property type="term" value="F:DNA binding"/>
    <property type="evidence" value="ECO:0007669"/>
    <property type="project" value="UniProtKB-KW"/>
</dbReference>
<name>A0A7Y2E8E6_UNCEI</name>
<dbReference type="SUPFAM" id="SSF88946">
    <property type="entry name" value="Sigma2 domain of RNA polymerase sigma factors"/>
    <property type="match status" value="1"/>
</dbReference>
<evidence type="ECO:0000256" key="5">
    <source>
        <dbReference type="ARBA" id="ARBA00023163"/>
    </source>
</evidence>
<feature type="domain" description="RNA polymerase sigma-70 region 2" evidence="6">
    <location>
        <begin position="29"/>
        <end position="96"/>
    </location>
</feature>
<gene>
    <name evidence="7" type="ORF">HKN21_10085</name>
</gene>
<dbReference type="Proteomes" id="UP000547674">
    <property type="component" value="Unassembled WGS sequence"/>
</dbReference>
<dbReference type="PANTHER" id="PTHR43133">
    <property type="entry name" value="RNA POLYMERASE ECF-TYPE SIGMA FACTO"/>
    <property type="match status" value="1"/>
</dbReference>
<evidence type="ECO:0000256" key="2">
    <source>
        <dbReference type="ARBA" id="ARBA00023015"/>
    </source>
</evidence>
<evidence type="ECO:0000259" key="6">
    <source>
        <dbReference type="Pfam" id="PF04542"/>
    </source>
</evidence>
<evidence type="ECO:0000313" key="8">
    <source>
        <dbReference type="Proteomes" id="UP000547674"/>
    </source>
</evidence>
<dbReference type="GO" id="GO:0006352">
    <property type="term" value="P:DNA-templated transcription initiation"/>
    <property type="evidence" value="ECO:0007669"/>
    <property type="project" value="InterPro"/>
</dbReference>
<organism evidence="7 8">
    <name type="scientific">Eiseniibacteriota bacterium</name>
    <dbReference type="NCBI Taxonomy" id="2212470"/>
    <lineage>
        <taxon>Bacteria</taxon>
        <taxon>Candidatus Eiseniibacteriota</taxon>
    </lineage>
</organism>
<dbReference type="InterPro" id="IPR014284">
    <property type="entry name" value="RNA_pol_sigma-70_dom"/>
</dbReference>
<dbReference type="EMBL" id="JABDJR010000403">
    <property type="protein sequence ID" value="NNF07098.1"/>
    <property type="molecule type" value="Genomic_DNA"/>
</dbReference>
<dbReference type="NCBIfam" id="TIGR02937">
    <property type="entry name" value="sigma70-ECF"/>
    <property type="match status" value="1"/>
</dbReference>
<dbReference type="InterPro" id="IPR013324">
    <property type="entry name" value="RNA_pol_sigma_r3/r4-like"/>
</dbReference>
<dbReference type="GO" id="GO:0016987">
    <property type="term" value="F:sigma factor activity"/>
    <property type="evidence" value="ECO:0007669"/>
    <property type="project" value="UniProtKB-KW"/>
</dbReference>
<keyword evidence="3" id="KW-0731">Sigma factor</keyword>
<evidence type="ECO:0000313" key="7">
    <source>
        <dbReference type="EMBL" id="NNF07098.1"/>
    </source>
</evidence>
<keyword evidence="4" id="KW-0238">DNA-binding</keyword>
<dbReference type="PANTHER" id="PTHR43133:SF8">
    <property type="entry name" value="RNA POLYMERASE SIGMA FACTOR HI_1459-RELATED"/>
    <property type="match status" value="1"/>
</dbReference>
<accession>A0A7Y2E8E6</accession>
<comment type="caution">
    <text evidence="7">The sequence shown here is derived from an EMBL/GenBank/DDBJ whole genome shotgun (WGS) entry which is preliminary data.</text>
</comment>
<evidence type="ECO:0000256" key="1">
    <source>
        <dbReference type="ARBA" id="ARBA00010641"/>
    </source>
</evidence>
<evidence type="ECO:0000256" key="4">
    <source>
        <dbReference type="ARBA" id="ARBA00023125"/>
    </source>
</evidence>
<dbReference type="Pfam" id="PF04542">
    <property type="entry name" value="Sigma70_r2"/>
    <property type="match status" value="1"/>
</dbReference>
<reference evidence="7 8" key="1">
    <citation type="submission" date="2020-03" db="EMBL/GenBank/DDBJ databases">
        <title>Metabolic flexibility allows generalist bacteria to become dominant in a frequently disturbed ecosystem.</title>
        <authorList>
            <person name="Chen Y.-J."/>
            <person name="Leung P.M."/>
            <person name="Bay S.K."/>
            <person name="Hugenholtz P."/>
            <person name="Kessler A.J."/>
            <person name="Shelley G."/>
            <person name="Waite D.W."/>
            <person name="Cook P.L."/>
            <person name="Greening C."/>
        </authorList>
    </citation>
    <scope>NUCLEOTIDE SEQUENCE [LARGE SCALE GENOMIC DNA]</scope>
    <source>
        <strain evidence="7">SS_bin_28</strain>
    </source>
</reference>
<proteinExistence type="inferred from homology"/>
<dbReference type="Gene3D" id="1.10.1740.10">
    <property type="match status" value="1"/>
</dbReference>
<sequence length="192" mass="22332">MRYNSVMKHDAPDLLKQALSGDEAAWTDLVARYQRLVYSVISDFRLPVEDGEDVFQEVFLRVHRYGHRIEDSSRLIQWILVTTRRLCIDRYQRGAREKNLPSDVLLPSNAPSPSQGVESQERAYWVHATLEQLNERCRSLLTLLFLTENVPEYREVAEELGVAEGSVGPMRSRCMEAMFQILVREGFWEKEN</sequence>
<dbReference type="InterPro" id="IPR039425">
    <property type="entry name" value="RNA_pol_sigma-70-like"/>
</dbReference>
<evidence type="ECO:0000256" key="3">
    <source>
        <dbReference type="ARBA" id="ARBA00023082"/>
    </source>
</evidence>
<keyword evidence="5" id="KW-0804">Transcription</keyword>